<keyword evidence="1" id="KW-0732">Signal</keyword>
<evidence type="ECO:0000313" key="3">
    <source>
        <dbReference type="Proteomes" id="UP000239290"/>
    </source>
</evidence>
<evidence type="ECO:0000256" key="1">
    <source>
        <dbReference type="SAM" id="SignalP"/>
    </source>
</evidence>
<protein>
    <recommendedName>
        <fullName evidence="4">Secreted protein</fullName>
    </recommendedName>
</protein>
<dbReference type="EMBL" id="PUIO01000044">
    <property type="protein sequence ID" value="PQP19549.1"/>
    <property type="molecule type" value="Genomic_DNA"/>
</dbReference>
<reference evidence="3" key="1">
    <citation type="submission" date="2018-02" db="EMBL/GenBank/DDBJ databases">
        <title>Draft genome sequencing of Rhodococcus opacus KU647198.</title>
        <authorList>
            <person name="Zheng B.-X."/>
        </authorList>
    </citation>
    <scope>NUCLEOTIDE SEQUENCE [LARGE SCALE GENOMIC DNA]</scope>
    <source>
        <strain evidence="3">04-OD7</strain>
    </source>
</reference>
<dbReference type="Proteomes" id="UP000239290">
    <property type="component" value="Unassembled WGS sequence"/>
</dbReference>
<feature type="chain" id="PRO_5015664853" description="Secreted protein" evidence="1">
    <location>
        <begin position="29"/>
        <end position="104"/>
    </location>
</feature>
<organism evidence="2 3">
    <name type="scientific">Rhodococcus opacus</name>
    <name type="common">Nocardia opaca</name>
    <dbReference type="NCBI Taxonomy" id="37919"/>
    <lineage>
        <taxon>Bacteria</taxon>
        <taxon>Bacillati</taxon>
        <taxon>Actinomycetota</taxon>
        <taxon>Actinomycetes</taxon>
        <taxon>Mycobacteriales</taxon>
        <taxon>Nocardiaceae</taxon>
        <taxon>Rhodococcus</taxon>
    </lineage>
</organism>
<accession>A0A2S8IXY6</accession>
<sequence length="104" mass="10802">MSRFLRRTLAAAATAAAAMSLPAAPAHAAPPVPNGCAWQSFVIGGLSMCAPSSVNFHQVEVLCHLLGRFPYMHFSVWGPAATSLPSIALCPPLHVGLGGTVHTR</sequence>
<proteinExistence type="predicted"/>
<gene>
    <name evidence="2" type="ORF">C5613_30250</name>
</gene>
<evidence type="ECO:0000313" key="2">
    <source>
        <dbReference type="EMBL" id="PQP19549.1"/>
    </source>
</evidence>
<evidence type="ECO:0008006" key="4">
    <source>
        <dbReference type="Google" id="ProtNLM"/>
    </source>
</evidence>
<feature type="signal peptide" evidence="1">
    <location>
        <begin position="1"/>
        <end position="28"/>
    </location>
</feature>
<dbReference type="AlphaFoldDB" id="A0A2S8IXY6"/>
<name>A0A2S8IXY6_RHOOP</name>
<comment type="caution">
    <text evidence="2">The sequence shown here is derived from an EMBL/GenBank/DDBJ whole genome shotgun (WGS) entry which is preliminary data.</text>
</comment>